<comment type="caution">
    <text evidence="2">The sequence shown here is derived from an EMBL/GenBank/DDBJ whole genome shotgun (WGS) entry which is preliminary data.</text>
</comment>
<gene>
    <name evidence="2" type="ORF">F2Q69_00030244</name>
</gene>
<reference evidence="2" key="1">
    <citation type="submission" date="2019-12" db="EMBL/GenBank/DDBJ databases">
        <title>Genome sequencing and annotation of Brassica cretica.</title>
        <authorList>
            <person name="Studholme D.J."/>
            <person name="Sarris P."/>
        </authorList>
    </citation>
    <scope>NUCLEOTIDE SEQUENCE</scope>
    <source>
        <strain evidence="2">PFS-109/04</strain>
        <tissue evidence="2">Leaf</tissue>
    </source>
</reference>
<organism evidence="2 3">
    <name type="scientific">Brassica cretica</name>
    <name type="common">Mustard</name>
    <dbReference type="NCBI Taxonomy" id="69181"/>
    <lineage>
        <taxon>Eukaryota</taxon>
        <taxon>Viridiplantae</taxon>
        <taxon>Streptophyta</taxon>
        <taxon>Embryophyta</taxon>
        <taxon>Tracheophyta</taxon>
        <taxon>Spermatophyta</taxon>
        <taxon>Magnoliopsida</taxon>
        <taxon>eudicotyledons</taxon>
        <taxon>Gunneridae</taxon>
        <taxon>Pentapetalae</taxon>
        <taxon>rosids</taxon>
        <taxon>malvids</taxon>
        <taxon>Brassicales</taxon>
        <taxon>Brassicaceae</taxon>
        <taxon>Brassiceae</taxon>
        <taxon>Brassica</taxon>
    </lineage>
</organism>
<dbReference type="AlphaFoldDB" id="A0A8S9RVK4"/>
<evidence type="ECO:0000313" key="3">
    <source>
        <dbReference type="Proteomes" id="UP000712600"/>
    </source>
</evidence>
<dbReference type="EMBL" id="QGKX02000088">
    <property type="protein sequence ID" value="KAF3583724.1"/>
    <property type="molecule type" value="Genomic_DNA"/>
</dbReference>
<feature type="region of interest" description="Disordered" evidence="1">
    <location>
        <begin position="26"/>
        <end position="57"/>
    </location>
</feature>
<feature type="compositionally biased region" description="Polar residues" evidence="1">
    <location>
        <begin position="48"/>
        <end position="57"/>
    </location>
</feature>
<accession>A0A8S9RVK4</accession>
<protein>
    <submittedName>
        <fullName evidence="2">Uncharacterized protein</fullName>
    </submittedName>
</protein>
<dbReference type="Proteomes" id="UP000712600">
    <property type="component" value="Unassembled WGS sequence"/>
</dbReference>
<proteinExistence type="predicted"/>
<evidence type="ECO:0000256" key="1">
    <source>
        <dbReference type="SAM" id="MobiDB-lite"/>
    </source>
</evidence>
<feature type="region of interest" description="Disordered" evidence="1">
    <location>
        <begin position="1"/>
        <end position="20"/>
    </location>
</feature>
<evidence type="ECO:0000313" key="2">
    <source>
        <dbReference type="EMBL" id="KAF3583724.1"/>
    </source>
</evidence>
<sequence>MKSGRSSPSDRTDLWWQPPSGFDFPPCGNYPASSGHQSGTGFDPVQVKPSQVKWTAA</sequence>
<name>A0A8S9RVK4_BRACR</name>
<feature type="compositionally biased region" description="Polar residues" evidence="1">
    <location>
        <begin position="31"/>
        <end position="40"/>
    </location>
</feature>